<evidence type="ECO:0000256" key="1">
    <source>
        <dbReference type="ARBA" id="ARBA00004141"/>
    </source>
</evidence>
<dbReference type="InterPro" id="IPR001757">
    <property type="entry name" value="P_typ_ATPase"/>
</dbReference>
<evidence type="ECO:0000256" key="10">
    <source>
        <dbReference type="ARBA" id="ARBA00023136"/>
    </source>
</evidence>
<evidence type="ECO:0000256" key="15">
    <source>
        <dbReference type="RuleBase" id="RU362033"/>
    </source>
</evidence>
<dbReference type="EC" id="7.6.2.1" evidence="15"/>
<feature type="domain" description="P-type ATPase N-terminal" evidence="16">
    <location>
        <begin position="9"/>
        <end position="70"/>
    </location>
</feature>
<evidence type="ECO:0000256" key="4">
    <source>
        <dbReference type="ARBA" id="ARBA00022723"/>
    </source>
</evidence>
<dbReference type="PRINTS" id="PR00119">
    <property type="entry name" value="CATATPASE"/>
</dbReference>
<dbReference type="AlphaFoldDB" id="A0A8J8P384"/>
<name>A0A8J8P384_HALGN</name>
<evidence type="ECO:0000256" key="11">
    <source>
        <dbReference type="ARBA" id="ARBA00034036"/>
    </source>
</evidence>
<evidence type="ECO:0000256" key="8">
    <source>
        <dbReference type="ARBA" id="ARBA00022967"/>
    </source>
</evidence>
<feature type="domain" description="P-type ATPase C-terminal" evidence="17">
    <location>
        <begin position="870"/>
        <end position="1117"/>
    </location>
</feature>
<dbReference type="Proteomes" id="UP000785679">
    <property type="component" value="Unassembled WGS sequence"/>
</dbReference>
<dbReference type="PANTHER" id="PTHR24092:SF150">
    <property type="entry name" value="PHOSPHOLIPID-TRANSPORTING ATPASE"/>
    <property type="match status" value="1"/>
</dbReference>
<feature type="transmembrane region" description="Helical" evidence="15">
    <location>
        <begin position="934"/>
        <end position="954"/>
    </location>
</feature>
<dbReference type="InterPro" id="IPR032630">
    <property type="entry name" value="P_typ_ATPase_c"/>
</dbReference>
<evidence type="ECO:0000256" key="3">
    <source>
        <dbReference type="ARBA" id="ARBA00022692"/>
    </source>
</evidence>
<dbReference type="SFLD" id="SFLDG00002">
    <property type="entry name" value="C1.7:_P-type_atpase_like"/>
    <property type="match status" value="1"/>
</dbReference>
<feature type="binding site" evidence="13">
    <location>
        <position position="848"/>
    </location>
    <ligand>
        <name>ATP</name>
        <dbReference type="ChEBI" id="CHEBI:30616"/>
    </ligand>
</feature>
<dbReference type="OrthoDB" id="377733at2759"/>
<comment type="subcellular location">
    <subcellularLocation>
        <location evidence="1 15">Membrane</location>
        <topology evidence="1 15">Multi-pass membrane protein</topology>
    </subcellularLocation>
</comment>
<evidence type="ECO:0000256" key="5">
    <source>
        <dbReference type="ARBA" id="ARBA00022741"/>
    </source>
</evidence>
<feature type="transmembrane region" description="Helical" evidence="15">
    <location>
        <begin position="1053"/>
        <end position="1073"/>
    </location>
</feature>
<keyword evidence="8 15" id="KW-1278">Translocase</keyword>
<accession>A0A8J8P384</accession>
<comment type="catalytic activity">
    <reaction evidence="11 15">
        <text>ATP + H2O + phospholipidSide 1 = ADP + phosphate + phospholipidSide 2.</text>
        <dbReference type="EC" id="7.6.2.1"/>
    </reaction>
</comment>
<dbReference type="SFLD" id="SFLDF00027">
    <property type="entry name" value="p-type_atpase"/>
    <property type="match status" value="1"/>
</dbReference>
<dbReference type="Pfam" id="PF16209">
    <property type="entry name" value="PhoLip_ATPase_N"/>
    <property type="match status" value="1"/>
</dbReference>
<feature type="binding site" evidence="14">
    <location>
        <position position="848"/>
    </location>
    <ligand>
        <name>Mg(2+)</name>
        <dbReference type="ChEBI" id="CHEBI:18420"/>
    </ligand>
</feature>
<dbReference type="PROSITE" id="PS00154">
    <property type="entry name" value="ATPASE_E1_E2"/>
    <property type="match status" value="1"/>
</dbReference>
<dbReference type="EMBL" id="RRYP01000953">
    <property type="protein sequence ID" value="TNV86611.1"/>
    <property type="molecule type" value="Genomic_DNA"/>
</dbReference>
<feature type="transmembrane region" description="Helical" evidence="15">
    <location>
        <begin position="330"/>
        <end position="352"/>
    </location>
</feature>
<dbReference type="Gene3D" id="2.70.150.10">
    <property type="entry name" value="Calcium-transporting ATPase, cytoplasmic transduction domain A"/>
    <property type="match status" value="1"/>
</dbReference>
<dbReference type="InterPro" id="IPR006539">
    <property type="entry name" value="P-type_ATPase_IV"/>
</dbReference>
<dbReference type="InterPro" id="IPR023298">
    <property type="entry name" value="ATPase_P-typ_TM_dom_sf"/>
</dbReference>
<dbReference type="GO" id="GO:0045332">
    <property type="term" value="P:phospholipid translocation"/>
    <property type="evidence" value="ECO:0007669"/>
    <property type="project" value="TreeGrafter"/>
</dbReference>
<dbReference type="InterPro" id="IPR018303">
    <property type="entry name" value="ATPase_P-typ_P_site"/>
</dbReference>
<dbReference type="Gene3D" id="3.40.1110.10">
    <property type="entry name" value="Calcium-transporting ATPase, cytoplasmic domain N"/>
    <property type="match status" value="1"/>
</dbReference>
<sequence>MREFFIGSTDPKQNEPYRFDSNYIKTTKYNALTFLPLSILFQFKRFANIYFLGVSVLSAIPSISPFNPLSSGVPFVFVLLCSVFRDGVEDFSRYKSDKETNRQKCFKISEDGEVKECYSSDILVGDIVWVGEDQMFSSDLMLIESSNEGMCFIQTSSLDGEKNLKKRLKPKDFSAPIPQGEAGASLGGKQLKAGKGGRYPYFKGQCECDVPNAELYEFSGNLKIDKKSYPLSANQLLLKGSVLKNTEWIVGFVVYTGKETKLMMNAKEGRNKQSKVEYKMNLLVLWILAIQIGFCLLVSFVGIHWYRNDSSDNTYLQLTDTLGTSFVQTFFRYFLLLNTLIPISLIVTIEVVKVVQAYFIQNDALMYSLERDRPAKVSSASLNEELGQIGYIFSDKTGTLTRNIMEFKLCHIGSALYGDTSILKNENATAEQKQKEILRYNKKQGTQYTFKNKQIEEVLYGMQAEESTACDFKVWSKSRKVCFRINHQQTLVIEFLKLLSAAHQCMPETKKAAGGGTEIFYQGPSPDEVTLVEFAQQHGFEFFFGNDNFAKVRRQKPAITSKSGAVSKWEKIKDIDFEVFRRMEFNSDRKRMSILCRDPDDGHFKLYVKGADSIIKERLDPEQLDQDLMDEIDDFLTSASVKGFRTLLMAMKVLDEQEVKEFLLNCETAERNLITKDKALQQIYSDFEKDLVLVGATCVEDRLQDNVPETIRDLQAAGIKIWMLTGDKLETAENIGYSTNLLSKKMEVTRVSNLADLKREFNDKKVQINDRKIRQQIPRGILVEATALKHILDDESQTIKRYFLKIAKTCEAVICCRVSPAQKAEVVKLIKDDDKNVVTLAIGDGANDVSMILEAHIGVGLYGNEGMRAVQSGDYALGEFQFLWRLILVHGRWAYLRNCDLILYFFYKNIVFTLPQVFYAFVAAYSGVTVYDDWYISFYNLFFTSLPLMIRALFDQDINHRKDGQEYKSYLPKLYYIGQRSVIFNGSAFLEWLLFGLFHSVVVFIIPLFIFQDCLMSQNAYNNDMWAFSVSSFTSVIFIVTFRLMMTSRYFTWLNLFCIFFLSLGIYFLYVWASNYTGFSATYQSIPMIFSSPHYYLTVFLCVMLCLLVDFLVMGWRFEINEGPQDYLRKLINFDKSIEEDSNKQDYFNTLYDTVKKKYIQVDFEREERLEEKRDLRTNKYKVDVEVKKASGAKKREARNEIELEFMQQEE</sequence>
<feature type="binding site" evidence="13">
    <location>
        <position position="645"/>
    </location>
    <ligand>
        <name>ATP</name>
        <dbReference type="ChEBI" id="CHEBI:30616"/>
    </ligand>
</feature>
<feature type="transmembrane region" description="Helical" evidence="15">
    <location>
        <begin position="989"/>
        <end position="1010"/>
    </location>
</feature>
<feature type="binding site" evidence="13">
    <location>
        <position position="847"/>
    </location>
    <ligand>
        <name>ATP</name>
        <dbReference type="ChEBI" id="CHEBI:30616"/>
    </ligand>
</feature>
<dbReference type="Gene3D" id="3.40.50.1000">
    <property type="entry name" value="HAD superfamily/HAD-like"/>
    <property type="match status" value="1"/>
</dbReference>
<evidence type="ECO:0000256" key="9">
    <source>
        <dbReference type="ARBA" id="ARBA00022989"/>
    </source>
</evidence>
<dbReference type="SUPFAM" id="SSF81653">
    <property type="entry name" value="Calcium ATPase, transduction domain A"/>
    <property type="match status" value="1"/>
</dbReference>
<dbReference type="InterPro" id="IPR044492">
    <property type="entry name" value="P_typ_ATPase_HD_dom"/>
</dbReference>
<feature type="binding site" evidence="13">
    <location>
        <position position="397"/>
    </location>
    <ligand>
        <name>ATP</name>
        <dbReference type="ChEBI" id="CHEBI:30616"/>
    </ligand>
</feature>
<dbReference type="Pfam" id="PF16212">
    <property type="entry name" value="PhoLip_ATPase_C"/>
    <property type="match status" value="1"/>
</dbReference>
<dbReference type="SUPFAM" id="SSF81665">
    <property type="entry name" value="Calcium ATPase, transmembrane domain M"/>
    <property type="match status" value="1"/>
</dbReference>
<keyword evidence="3 15" id="KW-0812">Transmembrane</keyword>
<protein>
    <recommendedName>
        <fullName evidence="15">Phospholipid-transporting ATPase</fullName>
        <ecNumber evidence="15">7.6.2.1</ecNumber>
    </recommendedName>
</protein>
<feature type="transmembrane region" description="Helical" evidence="15">
    <location>
        <begin position="1025"/>
        <end position="1046"/>
    </location>
</feature>
<dbReference type="SFLD" id="SFLDS00003">
    <property type="entry name" value="Haloacid_Dehalogenase"/>
    <property type="match status" value="1"/>
</dbReference>
<feature type="binding site" evidence="13">
    <location>
        <position position="725"/>
    </location>
    <ligand>
        <name>ATP</name>
        <dbReference type="ChEBI" id="CHEBI:30616"/>
    </ligand>
</feature>
<keyword evidence="4 14" id="KW-0479">Metal-binding</keyword>
<feature type="binding site" evidence="14">
    <location>
        <position position="395"/>
    </location>
    <ligand>
        <name>Mg(2+)</name>
        <dbReference type="ChEBI" id="CHEBI:18420"/>
    </ligand>
</feature>
<feature type="binding site" evidence="13">
    <location>
        <position position="396"/>
    </location>
    <ligand>
        <name>ATP</name>
        <dbReference type="ChEBI" id="CHEBI:30616"/>
    </ligand>
</feature>
<dbReference type="GO" id="GO:0000287">
    <property type="term" value="F:magnesium ion binding"/>
    <property type="evidence" value="ECO:0007669"/>
    <property type="project" value="UniProtKB-UniRule"/>
</dbReference>
<evidence type="ECO:0000256" key="14">
    <source>
        <dbReference type="PIRSR" id="PIRSR606539-3"/>
    </source>
</evidence>
<evidence type="ECO:0000256" key="2">
    <source>
        <dbReference type="ARBA" id="ARBA00008109"/>
    </source>
</evidence>
<feature type="binding site" evidence="13">
    <location>
        <position position="727"/>
    </location>
    <ligand>
        <name>ATP</name>
        <dbReference type="ChEBI" id="CHEBI:30616"/>
    </ligand>
</feature>
<dbReference type="InterPro" id="IPR023299">
    <property type="entry name" value="ATPase_P-typ_cyto_dom_N"/>
</dbReference>
<reference evidence="18" key="1">
    <citation type="submission" date="2019-06" db="EMBL/GenBank/DDBJ databases">
        <authorList>
            <person name="Zheng W."/>
        </authorList>
    </citation>
    <scope>NUCLEOTIDE SEQUENCE</scope>
    <source>
        <strain evidence="18">QDHG01</strain>
    </source>
</reference>
<dbReference type="Pfam" id="PF13246">
    <property type="entry name" value="Cation_ATPase"/>
    <property type="match status" value="1"/>
</dbReference>
<feature type="binding site" evidence="13">
    <location>
        <position position="609"/>
    </location>
    <ligand>
        <name>ATP</name>
        <dbReference type="ChEBI" id="CHEBI:30616"/>
    </ligand>
</feature>
<feature type="active site" description="4-aspartylphosphate intermediate" evidence="12">
    <location>
        <position position="395"/>
    </location>
</feature>
<gene>
    <name evidence="18" type="ORF">FGO68_gene4748</name>
</gene>
<evidence type="ECO:0000256" key="7">
    <source>
        <dbReference type="ARBA" id="ARBA00022842"/>
    </source>
</evidence>
<feature type="binding site" evidence="14">
    <location>
        <position position="844"/>
    </location>
    <ligand>
        <name>Mg(2+)</name>
        <dbReference type="ChEBI" id="CHEBI:18420"/>
    </ligand>
</feature>
<dbReference type="GO" id="GO:0005886">
    <property type="term" value="C:plasma membrane"/>
    <property type="evidence" value="ECO:0007669"/>
    <property type="project" value="TreeGrafter"/>
</dbReference>
<feature type="binding site" evidence="13">
    <location>
        <position position="823"/>
    </location>
    <ligand>
        <name>ATP</name>
        <dbReference type="ChEBI" id="CHEBI:30616"/>
    </ligand>
</feature>
<dbReference type="GO" id="GO:0005524">
    <property type="term" value="F:ATP binding"/>
    <property type="evidence" value="ECO:0007669"/>
    <property type="project" value="UniProtKB-UniRule"/>
</dbReference>
<dbReference type="GO" id="GO:0140326">
    <property type="term" value="F:ATPase-coupled intramembrane lipid transporter activity"/>
    <property type="evidence" value="ECO:0007669"/>
    <property type="project" value="UniProtKB-EC"/>
</dbReference>
<dbReference type="NCBIfam" id="TIGR01494">
    <property type="entry name" value="ATPase_P-type"/>
    <property type="match status" value="1"/>
</dbReference>
<feature type="binding site" evidence="13">
    <location>
        <position position="585"/>
    </location>
    <ligand>
        <name>ATP</name>
        <dbReference type="ChEBI" id="CHEBI:30616"/>
    </ligand>
</feature>
<dbReference type="InterPro" id="IPR008250">
    <property type="entry name" value="ATPase_P-typ_transduc_dom_A_sf"/>
</dbReference>
<organism evidence="18 19">
    <name type="scientific">Halteria grandinella</name>
    <dbReference type="NCBI Taxonomy" id="5974"/>
    <lineage>
        <taxon>Eukaryota</taxon>
        <taxon>Sar</taxon>
        <taxon>Alveolata</taxon>
        <taxon>Ciliophora</taxon>
        <taxon>Intramacronucleata</taxon>
        <taxon>Spirotrichea</taxon>
        <taxon>Stichotrichia</taxon>
        <taxon>Sporadotrichida</taxon>
        <taxon>Halteriidae</taxon>
        <taxon>Halteria</taxon>
    </lineage>
</organism>
<keyword evidence="6 13" id="KW-0067">ATP-binding</keyword>
<keyword evidence="5 13" id="KW-0547">Nucleotide-binding</keyword>
<feature type="binding site" evidence="13">
    <location>
        <position position="726"/>
    </location>
    <ligand>
        <name>ATP</name>
        <dbReference type="ChEBI" id="CHEBI:30616"/>
    </ligand>
</feature>
<feature type="transmembrane region" description="Helical" evidence="15">
    <location>
        <begin position="282"/>
        <end position="306"/>
    </location>
</feature>
<dbReference type="InterPro" id="IPR032631">
    <property type="entry name" value="P-type_ATPase_N"/>
</dbReference>
<dbReference type="GO" id="GO:0016887">
    <property type="term" value="F:ATP hydrolysis activity"/>
    <property type="evidence" value="ECO:0007669"/>
    <property type="project" value="InterPro"/>
</dbReference>
<evidence type="ECO:0000259" key="17">
    <source>
        <dbReference type="Pfam" id="PF16212"/>
    </source>
</evidence>
<keyword evidence="7 14" id="KW-0460">Magnesium</keyword>
<dbReference type="InterPro" id="IPR023214">
    <property type="entry name" value="HAD_sf"/>
</dbReference>
<feature type="binding site" evidence="14">
    <location>
        <position position="397"/>
    </location>
    <ligand>
        <name>Mg(2+)</name>
        <dbReference type="ChEBI" id="CHEBI:18420"/>
    </ligand>
</feature>
<dbReference type="NCBIfam" id="TIGR01652">
    <property type="entry name" value="ATPase-Plipid"/>
    <property type="match status" value="1"/>
</dbReference>
<evidence type="ECO:0000256" key="6">
    <source>
        <dbReference type="ARBA" id="ARBA00022840"/>
    </source>
</evidence>
<dbReference type="InterPro" id="IPR036412">
    <property type="entry name" value="HAD-like_sf"/>
</dbReference>
<evidence type="ECO:0000313" key="19">
    <source>
        <dbReference type="Proteomes" id="UP000785679"/>
    </source>
</evidence>
<dbReference type="SUPFAM" id="SSF81660">
    <property type="entry name" value="Metal cation-transporting ATPase, ATP-binding domain N"/>
    <property type="match status" value="1"/>
</dbReference>
<comment type="cofactor">
    <cofactor evidence="14">
        <name>Mg(2+)</name>
        <dbReference type="ChEBI" id="CHEBI:18420"/>
    </cofactor>
</comment>
<comment type="similarity">
    <text evidence="2 15">Belongs to the cation transport ATPase (P-type) (TC 3.A.3) family. Type IV subfamily.</text>
</comment>
<dbReference type="PANTHER" id="PTHR24092">
    <property type="entry name" value="PROBABLE PHOSPHOLIPID-TRANSPORTING ATPASE"/>
    <property type="match status" value="1"/>
</dbReference>
<dbReference type="FunFam" id="3.40.50.1000:FF:000014">
    <property type="entry name" value="Phospholipid-transporting ATPase"/>
    <property type="match status" value="1"/>
</dbReference>
<feature type="binding site" evidence="13">
    <location>
        <position position="528"/>
    </location>
    <ligand>
        <name>ATP</name>
        <dbReference type="ChEBI" id="CHEBI:30616"/>
    </ligand>
</feature>
<evidence type="ECO:0000256" key="13">
    <source>
        <dbReference type="PIRSR" id="PIRSR606539-2"/>
    </source>
</evidence>
<comment type="caution">
    <text evidence="18">The sequence shown here is derived from an EMBL/GenBank/DDBJ whole genome shotgun (WGS) entry which is preliminary data.</text>
</comment>
<evidence type="ECO:0000256" key="12">
    <source>
        <dbReference type="PIRSR" id="PIRSR606539-1"/>
    </source>
</evidence>
<keyword evidence="10 15" id="KW-0472">Membrane</keyword>
<dbReference type="SUPFAM" id="SSF56784">
    <property type="entry name" value="HAD-like"/>
    <property type="match status" value="1"/>
</dbReference>
<keyword evidence="19" id="KW-1185">Reference proteome</keyword>
<feature type="binding site" evidence="13">
    <location>
        <position position="395"/>
    </location>
    <ligand>
        <name>ATP</name>
        <dbReference type="ChEBI" id="CHEBI:30616"/>
    </ligand>
</feature>
<proteinExistence type="inferred from homology"/>
<feature type="transmembrane region" description="Helical" evidence="15">
    <location>
        <begin position="901"/>
        <end position="922"/>
    </location>
</feature>
<feature type="binding site" evidence="13">
    <location>
        <position position="817"/>
    </location>
    <ligand>
        <name>ATP</name>
        <dbReference type="ChEBI" id="CHEBI:30616"/>
    </ligand>
</feature>
<evidence type="ECO:0000313" key="18">
    <source>
        <dbReference type="EMBL" id="TNV86611.1"/>
    </source>
</evidence>
<keyword evidence="9 15" id="KW-1133">Transmembrane helix</keyword>
<feature type="transmembrane region" description="Helical" evidence="15">
    <location>
        <begin position="1093"/>
        <end position="1113"/>
    </location>
</feature>
<evidence type="ECO:0000259" key="16">
    <source>
        <dbReference type="Pfam" id="PF16209"/>
    </source>
</evidence>